<feature type="transmembrane region" description="Helical" evidence="1">
    <location>
        <begin position="280"/>
        <end position="309"/>
    </location>
</feature>
<feature type="transmembrane region" description="Helical" evidence="1">
    <location>
        <begin position="60"/>
        <end position="81"/>
    </location>
</feature>
<feature type="transmembrane region" description="Helical" evidence="1">
    <location>
        <begin position="396"/>
        <end position="419"/>
    </location>
</feature>
<feature type="transmembrane region" description="Helical" evidence="1">
    <location>
        <begin position="102"/>
        <end position="124"/>
    </location>
</feature>
<dbReference type="AlphaFoldDB" id="A0A5R8QHD5"/>
<feature type="transmembrane region" description="Helical" evidence="1">
    <location>
        <begin position="365"/>
        <end position="384"/>
    </location>
</feature>
<accession>A0A5R8QHD5</accession>
<feature type="transmembrane region" description="Helical" evidence="1">
    <location>
        <begin position="223"/>
        <end position="241"/>
    </location>
</feature>
<gene>
    <name evidence="2" type="ORF">FEZ08_02185</name>
</gene>
<evidence type="ECO:0000313" key="3">
    <source>
        <dbReference type="Proteomes" id="UP000306912"/>
    </source>
</evidence>
<keyword evidence="3" id="KW-1185">Reference proteome</keyword>
<feature type="transmembrane region" description="Helical" evidence="1">
    <location>
        <begin position="192"/>
        <end position="211"/>
    </location>
</feature>
<evidence type="ECO:0000256" key="1">
    <source>
        <dbReference type="SAM" id="Phobius"/>
    </source>
</evidence>
<feature type="transmembrane region" description="Helical" evidence="1">
    <location>
        <begin position="247"/>
        <end position="268"/>
    </location>
</feature>
<reference evidence="2 3" key="1">
    <citation type="submission" date="2019-05" db="EMBL/GenBank/DDBJ databases">
        <title>Culicoidintestinum kansasii gen. nov., sp. nov. from the gastrointestinal tract of the biting midge, Culicoides sonorensis.</title>
        <authorList>
            <person name="Neupane S."/>
            <person name="Ghosh A."/>
            <person name="Gunther S."/>
            <person name="Martin K."/>
            <person name="Zurek L."/>
        </authorList>
    </citation>
    <scope>NUCLEOTIDE SEQUENCE [LARGE SCALE GENOMIC DNA]</scope>
    <source>
        <strain evidence="2 3">CS-1</strain>
    </source>
</reference>
<protein>
    <submittedName>
        <fullName evidence="2">YfhO family protein</fullName>
    </submittedName>
</protein>
<name>A0A5R8QHD5_9FIRM</name>
<sequence>MIGFIFLPIIFFILYGLGNGITSFLDLKVKHKTLYGFIILFVPLSILMSITAVLHLSWPLFSILFSLILFVAIVSAGYFIYKLKLYKKINLGELWGYVKSNYFLWLLIILIIGLVIFDIGTVYWDSISGSNWDDYLYGAKALKAIGSSAIFSESPSVFGVGLGLHELIPSWELFTSYFSSVFSVAPALFNRLIVPFFTVPIIMFSLSEFLYQLNERRESKYHSFWLIGLACLILTMYGFEFNKLLTSPWFGNVLVTVMYLPLIFSLFFQSIKNKKALWLWILLPIAFLSFSSVMLLYSAISYIVLIFIWNMKKQYEIKIAPVVLIVVSICCLVAIGYSIWLMHVPFNEILSINSATEQLNFIDSIRSKTLFLVIALLLFVYRVAKNKASFNEKLFVGFMLAFICVCAYVPIFSNILFNLMNFPFRRFLESLLILLMAYSGFVVVDTLFSELKVKYLIPIMLLVLVIVQDQNEFPITTERYQMSTVKFPNLMSETVNDIAEMFDQRNSVIRFVTVADVDNDNIEMPEDGIGESYFFNGNNLFLSTYYSRYIDIGDGILALSKNAYYAVPRGDIGIPDEALHVINPDNMDAIITDSIELRNQVMDDYSTAEMYEIMNTELRKPVYVIFIN</sequence>
<keyword evidence="1" id="KW-1133">Transmembrane helix</keyword>
<comment type="caution">
    <text evidence="2">The sequence shown here is derived from an EMBL/GenBank/DDBJ whole genome shotgun (WGS) entry which is preliminary data.</text>
</comment>
<feature type="transmembrane region" description="Helical" evidence="1">
    <location>
        <begin position="6"/>
        <end position="27"/>
    </location>
</feature>
<feature type="transmembrane region" description="Helical" evidence="1">
    <location>
        <begin position="431"/>
        <end position="449"/>
    </location>
</feature>
<dbReference type="Proteomes" id="UP000306912">
    <property type="component" value="Unassembled WGS sequence"/>
</dbReference>
<feature type="transmembrane region" description="Helical" evidence="1">
    <location>
        <begin position="34"/>
        <end position="54"/>
    </location>
</feature>
<keyword evidence="1" id="KW-0812">Transmembrane</keyword>
<proteinExistence type="predicted"/>
<keyword evidence="1" id="KW-0472">Membrane</keyword>
<organism evidence="2 3">
    <name type="scientific">Culicoidibacter larvae</name>
    <dbReference type="NCBI Taxonomy" id="2579976"/>
    <lineage>
        <taxon>Bacteria</taxon>
        <taxon>Bacillati</taxon>
        <taxon>Bacillota</taxon>
        <taxon>Culicoidibacteria</taxon>
        <taxon>Culicoidibacterales</taxon>
        <taxon>Culicoidibacteraceae</taxon>
        <taxon>Culicoidibacter</taxon>
    </lineage>
</organism>
<dbReference type="RefSeq" id="WP_138190061.1">
    <property type="nucleotide sequence ID" value="NZ_VBWP01000001.1"/>
</dbReference>
<evidence type="ECO:0000313" key="2">
    <source>
        <dbReference type="EMBL" id="TLG77451.1"/>
    </source>
</evidence>
<dbReference type="EMBL" id="VBWP01000001">
    <property type="protein sequence ID" value="TLG77451.1"/>
    <property type="molecule type" value="Genomic_DNA"/>
</dbReference>
<dbReference type="InParanoid" id="A0A5R8QHD5"/>
<feature type="transmembrane region" description="Helical" evidence="1">
    <location>
        <begin position="321"/>
        <end position="344"/>
    </location>
</feature>